<protein>
    <submittedName>
        <fullName evidence="1">Uncharacterized protein</fullName>
    </submittedName>
</protein>
<dbReference type="AlphaFoldDB" id="A0A1H8NF23"/>
<organism evidence="1 2">
    <name type="scientific">Nitrosospira multiformis</name>
    <dbReference type="NCBI Taxonomy" id="1231"/>
    <lineage>
        <taxon>Bacteria</taxon>
        <taxon>Pseudomonadati</taxon>
        <taxon>Pseudomonadota</taxon>
        <taxon>Betaproteobacteria</taxon>
        <taxon>Nitrosomonadales</taxon>
        <taxon>Nitrosomonadaceae</taxon>
        <taxon>Nitrosospira</taxon>
    </lineage>
</organism>
<dbReference type="Proteomes" id="UP000183898">
    <property type="component" value="Unassembled WGS sequence"/>
</dbReference>
<name>A0A1H8NF23_9PROT</name>
<evidence type="ECO:0000313" key="2">
    <source>
        <dbReference type="Proteomes" id="UP000183898"/>
    </source>
</evidence>
<sequence length="129" mass="13912">MEKLRITLAIGIGTTVIILLLVSTAPAIVAANESAAPQGADSAAEDQEKRHFTVACEMPGDTANFSWVEGNLPTTVYYNNHCSHAVKVTAHLGDLADFTKCVTVKAGMKDKRVYRLSENGKLYKLTRGC</sequence>
<evidence type="ECO:0000313" key="1">
    <source>
        <dbReference type="EMBL" id="SEO28190.1"/>
    </source>
</evidence>
<dbReference type="EMBL" id="FOCT01000016">
    <property type="protein sequence ID" value="SEO28190.1"/>
    <property type="molecule type" value="Genomic_DNA"/>
</dbReference>
<proteinExistence type="predicted"/>
<dbReference type="RefSeq" id="WP_074748830.1">
    <property type="nucleotide sequence ID" value="NZ_FOCT01000016.1"/>
</dbReference>
<gene>
    <name evidence="1" type="ORF">SAMN05216404_11623</name>
</gene>
<accession>A0A1H8NF23</accession>
<reference evidence="1 2" key="1">
    <citation type="submission" date="2016-10" db="EMBL/GenBank/DDBJ databases">
        <authorList>
            <person name="de Groot N.N."/>
        </authorList>
    </citation>
    <scope>NUCLEOTIDE SEQUENCE [LARGE SCALE GENOMIC DNA]</scope>
    <source>
        <strain evidence="1 2">Nl18</strain>
    </source>
</reference>